<dbReference type="SUPFAM" id="SSF111352">
    <property type="entry name" value="Ammonium transporter"/>
    <property type="match status" value="1"/>
</dbReference>
<evidence type="ECO:0000256" key="2">
    <source>
        <dbReference type="ARBA" id="ARBA00005887"/>
    </source>
</evidence>
<keyword evidence="3 8" id="KW-0813">Transport</keyword>
<dbReference type="OMA" id="QWIFWGY"/>
<dbReference type="PANTHER" id="PTHR43029">
    <property type="entry name" value="AMMONIUM TRANSPORTER MEP2"/>
    <property type="match status" value="1"/>
</dbReference>
<dbReference type="InterPro" id="IPR001905">
    <property type="entry name" value="Ammonium_transpt"/>
</dbReference>
<dbReference type="EMBL" id="CAJNNV010017552">
    <property type="protein sequence ID" value="CAE8605249.1"/>
    <property type="molecule type" value="Genomic_DNA"/>
</dbReference>
<dbReference type="Gene3D" id="1.10.3430.10">
    <property type="entry name" value="Ammonium transporter AmtB like domains"/>
    <property type="match status" value="1"/>
</dbReference>
<evidence type="ECO:0000313" key="12">
    <source>
        <dbReference type="Proteomes" id="UP000654075"/>
    </source>
</evidence>
<feature type="transmembrane region" description="Helical" evidence="8">
    <location>
        <begin position="135"/>
        <end position="151"/>
    </location>
</feature>
<evidence type="ECO:0000313" key="10">
    <source>
        <dbReference type="EMBL" id="CAE8605249.1"/>
    </source>
</evidence>
<comment type="caution">
    <text evidence="10">The sequence shown here is derived from an EMBL/GenBank/DDBJ whole genome shotgun (WGS) entry which is preliminary data.</text>
</comment>
<keyword evidence="12" id="KW-1185">Reference proteome</keyword>
<feature type="transmembrane region" description="Helical" evidence="8">
    <location>
        <begin position="20"/>
        <end position="44"/>
    </location>
</feature>
<dbReference type="AlphaFoldDB" id="A0A813EZ62"/>
<dbReference type="PANTHER" id="PTHR43029:SF10">
    <property type="entry name" value="AMMONIUM TRANSPORTER MEP2"/>
    <property type="match status" value="1"/>
</dbReference>
<dbReference type="Pfam" id="PF00909">
    <property type="entry name" value="Ammonium_transp"/>
    <property type="match status" value="1"/>
</dbReference>
<dbReference type="GO" id="GO:0005886">
    <property type="term" value="C:plasma membrane"/>
    <property type="evidence" value="ECO:0007669"/>
    <property type="project" value="UniProtKB-SubCell"/>
</dbReference>
<feature type="transmembrane region" description="Helical" evidence="8">
    <location>
        <begin position="326"/>
        <end position="344"/>
    </location>
</feature>
<feature type="domain" description="Ammonium transporter AmtB-like" evidence="9">
    <location>
        <begin position="21"/>
        <end position="422"/>
    </location>
</feature>
<reference evidence="10" key="1">
    <citation type="submission" date="2021-02" db="EMBL/GenBank/DDBJ databases">
        <authorList>
            <person name="Dougan E. K."/>
            <person name="Rhodes N."/>
            <person name="Thang M."/>
            <person name="Chan C."/>
        </authorList>
    </citation>
    <scope>NUCLEOTIDE SEQUENCE</scope>
</reference>
<protein>
    <recommendedName>
        <fullName evidence="8">Ammonium transporter</fullName>
    </recommendedName>
</protein>
<feature type="transmembrane region" description="Helical" evidence="8">
    <location>
        <begin position="99"/>
        <end position="123"/>
    </location>
</feature>
<accession>A0A813EZ62</accession>
<feature type="transmembrane region" description="Helical" evidence="8">
    <location>
        <begin position="204"/>
        <end position="227"/>
    </location>
</feature>
<keyword evidence="5 8" id="KW-1133">Transmembrane helix</keyword>
<evidence type="ECO:0000256" key="8">
    <source>
        <dbReference type="RuleBase" id="RU362002"/>
    </source>
</evidence>
<feature type="transmembrane region" description="Helical" evidence="8">
    <location>
        <begin position="371"/>
        <end position="393"/>
    </location>
</feature>
<comment type="similarity">
    <text evidence="2 8">Belongs to the ammonia transporter channel (TC 1.A.11.2) family.</text>
</comment>
<name>A0A813EZ62_POLGL</name>
<evidence type="ECO:0000256" key="1">
    <source>
        <dbReference type="ARBA" id="ARBA00004141"/>
    </source>
</evidence>
<feature type="transmembrane region" description="Helical" evidence="8">
    <location>
        <begin position="270"/>
        <end position="291"/>
    </location>
</feature>
<dbReference type="Proteomes" id="UP000654075">
    <property type="component" value="Unassembled WGS sequence"/>
</dbReference>
<evidence type="ECO:0000313" key="11">
    <source>
        <dbReference type="EMBL" id="CAE8699580.1"/>
    </source>
</evidence>
<dbReference type="EMBL" id="CAJNNW010029235">
    <property type="protein sequence ID" value="CAE8699580.1"/>
    <property type="molecule type" value="Genomic_DNA"/>
</dbReference>
<feature type="transmembrane region" description="Helical" evidence="8">
    <location>
        <begin position="171"/>
        <end position="192"/>
    </location>
</feature>
<keyword evidence="6 8" id="KW-0472">Membrane</keyword>
<sequence>MASVGSQLEMSAGISSEDTSYMIANTGLVLFMTPGLALFYGGLVRQKAATDMMVQNFVAMGFMSLMWFFIGFSMSFGTGKWVGGWQDFFMWQNVMKHEPWPLLTISGEVFATFQMMFAIITPVLMTGAFADRMRFGPYLLFLALWSIFVYYPWCHQIWGGGWLQSQGVWDFAGGIVVHCTAGWSALATALALGPRRAKLQGNDLGEPHSVPIVLIGTGILWFGWFGFNGGSAMGINEVAVTAVTNSHLSAAAAVSVWGVLDWMAEGKPKLVPLCIACVAGLVVVTPSCGYIQPAKAIFTGCFAGFVCFDAIRLLKKSGVDDALDVWGVHGVGGACGTILIGILADGPECLELEHPEYCVFPKTVARSLNQVGLQLVGVVLCMIWSFLVTFIILKTMMKIMKVRPDEAQYENLDEELHGEPSYTFHEDFFPGESCQNDSAMLDTVSTTDSSMAQLVAKR</sequence>
<dbReference type="NCBIfam" id="TIGR00836">
    <property type="entry name" value="amt"/>
    <property type="match status" value="1"/>
</dbReference>
<feature type="transmembrane region" description="Helical" evidence="8">
    <location>
        <begin position="56"/>
        <end position="79"/>
    </location>
</feature>
<dbReference type="GO" id="GO:0008519">
    <property type="term" value="F:ammonium channel activity"/>
    <property type="evidence" value="ECO:0007669"/>
    <property type="project" value="InterPro"/>
</dbReference>
<feature type="transmembrane region" description="Helical" evidence="8">
    <location>
        <begin position="297"/>
        <end position="314"/>
    </location>
</feature>
<evidence type="ECO:0000256" key="7">
    <source>
        <dbReference type="ARBA" id="ARBA00023177"/>
    </source>
</evidence>
<evidence type="ECO:0000256" key="5">
    <source>
        <dbReference type="ARBA" id="ARBA00022989"/>
    </source>
</evidence>
<proteinExistence type="inferred from homology"/>
<organism evidence="10 12">
    <name type="scientific">Polarella glacialis</name>
    <name type="common">Dinoflagellate</name>
    <dbReference type="NCBI Taxonomy" id="89957"/>
    <lineage>
        <taxon>Eukaryota</taxon>
        <taxon>Sar</taxon>
        <taxon>Alveolata</taxon>
        <taxon>Dinophyceae</taxon>
        <taxon>Suessiales</taxon>
        <taxon>Suessiaceae</taxon>
        <taxon>Polarella</taxon>
    </lineage>
</organism>
<dbReference type="OrthoDB" id="534912at2759"/>
<dbReference type="InterPro" id="IPR029020">
    <property type="entry name" value="Ammonium/urea_transptr"/>
</dbReference>
<keyword evidence="4 8" id="KW-0812">Transmembrane</keyword>
<dbReference type="InterPro" id="IPR024041">
    <property type="entry name" value="NH4_transpt_AmtB-like_dom"/>
</dbReference>
<evidence type="ECO:0000256" key="4">
    <source>
        <dbReference type="ARBA" id="ARBA00022692"/>
    </source>
</evidence>
<evidence type="ECO:0000259" key="9">
    <source>
        <dbReference type="Pfam" id="PF00909"/>
    </source>
</evidence>
<dbReference type="Proteomes" id="UP000626109">
    <property type="component" value="Unassembled WGS sequence"/>
</dbReference>
<comment type="subcellular location">
    <subcellularLocation>
        <location evidence="8">Cell membrane</location>
        <topology evidence="8">Multi-pass membrane protein</topology>
    </subcellularLocation>
    <subcellularLocation>
        <location evidence="1">Membrane</location>
        <topology evidence="1">Multi-pass membrane protein</topology>
    </subcellularLocation>
</comment>
<evidence type="ECO:0000256" key="3">
    <source>
        <dbReference type="ARBA" id="ARBA00022448"/>
    </source>
</evidence>
<dbReference type="PROSITE" id="PS01219">
    <property type="entry name" value="AMMONIUM_TRANSP"/>
    <property type="match status" value="1"/>
</dbReference>
<keyword evidence="7 8" id="KW-0924">Ammonia transport</keyword>
<feature type="transmembrane region" description="Helical" evidence="8">
    <location>
        <begin position="247"/>
        <end position="263"/>
    </location>
</feature>
<evidence type="ECO:0000256" key="6">
    <source>
        <dbReference type="ARBA" id="ARBA00023136"/>
    </source>
</evidence>
<dbReference type="InterPro" id="IPR018047">
    <property type="entry name" value="Ammonium_transpt_CS"/>
</dbReference>
<gene>
    <name evidence="10" type="ORF">PGLA1383_LOCUS23368</name>
    <name evidence="11" type="ORF">PGLA2088_LOCUS31220</name>
</gene>